<dbReference type="GO" id="GO:0042802">
    <property type="term" value="F:identical protein binding"/>
    <property type="evidence" value="ECO:0007669"/>
    <property type="project" value="UniProtKB-ARBA"/>
</dbReference>
<accession>A0A1M5EYB9</accession>
<dbReference type="Proteomes" id="UP000184088">
    <property type="component" value="Unassembled WGS sequence"/>
</dbReference>
<dbReference type="PIRSF" id="PIRSF029256">
    <property type="entry name" value="SpoU_TrmH_prd"/>
    <property type="match status" value="1"/>
</dbReference>
<evidence type="ECO:0000256" key="5">
    <source>
        <dbReference type="ARBA" id="ARBA00022694"/>
    </source>
</evidence>
<protein>
    <recommendedName>
        <fullName evidence="6">Putative tRNA (cytidine(34)-2'-O)-methyltransferase</fullName>
        <ecNumber evidence="6">2.1.1.207</ecNumber>
    </recommendedName>
    <alternativeName>
        <fullName evidence="6">tRNA (cytidine/uridine-2'-O-)-methyltransferase</fullName>
    </alternativeName>
</protein>
<feature type="binding site" evidence="6 7">
    <location>
        <position position="122"/>
    </location>
    <ligand>
        <name>S-adenosyl-L-methionine</name>
        <dbReference type="ChEBI" id="CHEBI:59789"/>
    </ligand>
</feature>
<dbReference type="CDD" id="cd18094">
    <property type="entry name" value="SpoU-like_TrmL"/>
    <property type="match status" value="1"/>
</dbReference>
<dbReference type="Gene3D" id="3.40.1280.10">
    <property type="match status" value="1"/>
</dbReference>
<evidence type="ECO:0000256" key="4">
    <source>
        <dbReference type="ARBA" id="ARBA00022691"/>
    </source>
</evidence>
<dbReference type="Pfam" id="PF00588">
    <property type="entry name" value="SpoU_methylase"/>
    <property type="match status" value="1"/>
</dbReference>
<comment type="caution">
    <text evidence="6">Lacks conserved residue(s) required for the propagation of feature annotation.</text>
</comment>
<evidence type="ECO:0000259" key="8">
    <source>
        <dbReference type="Pfam" id="PF00588"/>
    </source>
</evidence>
<feature type="binding site" evidence="6 7">
    <location>
        <position position="101"/>
    </location>
    <ligand>
        <name>S-adenosyl-L-methionine</name>
        <dbReference type="ChEBI" id="CHEBI:59789"/>
    </ligand>
</feature>
<organism evidence="9 10">
    <name type="scientific">Caldanaerobius fijiensis DSM 17918</name>
    <dbReference type="NCBI Taxonomy" id="1121256"/>
    <lineage>
        <taxon>Bacteria</taxon>
        <taxon>Bacillati</taxon>
        <taxon>Bacillota</taxon>
        <taxon>Clostridia</taxon>
        <taxon>Thermoanaerobacterales</taxon>
        <taxon>Thermoanaerobacteraceae</taxon>
        <taxon>Caldanaerobius</taxon>
    </lineage>
</organism>
<evidence type="ECO:0000256" key="2">
    <source>
        <dbReference type="ARBA" id="ARBA00022603"/>
    </source>
</evidence>
<dbReference type="InterPro" id="IPR001537">
    <property type="entry name" value="SpoU_MeTrfase"/>
</dbReference>
<keyword evidence="1 6" id="KW-0963">Cytoplasm</keyword>
<name>A0A1M5EYB9_9THEO</name>
<sequence length="156" mass="17951">MPLNVVLVEPEIPQNAGNIARTCVLTGSRLHMVRPFGFILDEKRIRRAGLDYWPYLDLVVHDSLDKFLEQYGDKKLYLATTKGKKYYTDVHYEEDAFILFGKESAGLPRWLIQQHEEDAIRIPMSQRIPDRSLNLSNSVAIVVYEALRQLGFPALC</sequence>
<keyword evidence="4 6" id="KW-0949">S-adenosyl-L-methionine</keyword>
<reference evidence="9 10" key="1">
    <citation type="submission" date="2016-11" db="EMBL/GenBank/DDBJ databases">
        <authorList>
            <person name="Jaros S."/>
            <person name="Januszkiewicz K."/>
            <person name="Wedrychowicz H."/>
        </authorList>
    </citation>
    <scope>NUCLEOTIDE SEQUENCE [LARGE SCALE GENOMIC DNA]</scope>
    <source>
        <strain evidence="9 10">DSM 17918</strain>
    </source>
</reference>
<comment type="similarity">
    <text evidence="6">Belongs to the class IV-like SAM-binding methyltransferase superfamily. RNA methyltransferase TrmH family. TrmL subfamily.</text>
</comment>
<gene>
    <name evidence="9" type="ORF">SAMN02746089_02641</name>
</gene>
<dbReference type="AlphaFoldDB" id="A0A1M5EYB9"/>
<comment type="subcellular location">
    <subcellularLocation>
        <location evidence="6">Cytoplasm</location>
    </subcellularLocation>
</comment>
<dbReference type="EC" id="2.1.1.207" evidence="6"/>
<evidence type="ECO:0000256" key="1">
    <source>
        <dbReference type="ARBA" id="ARBA00022490"/>
    </source>
</evidence>
<dbReference type="GO" id="GO:0141098">
    <property type="term" value="F:tRNA (cytidine(34)-2'-O)-methyltransferase activity"/>
    <property type="evidence" value="ECO:0007669"/>
    <property type="project" value="RHEA"/>
</dbReference>
<dbReference type="SUPFAM" id="SSF75217">
    <property type="entry name" value="alpha/beta knot"/>
    <property type="match status" value="1"/>
</dbReference>
<dbReference type="GO" id="GO:0005737">
    <property type="term" value="C:cytoplasm"/>
    <property type="evidence" value="ECO:0007669"/>
    <property type="project" value="UniProtKB-SubCell"/>
</dbReference>
<proteinExistence type="inferred from homology"/>
<dbReference type="InterPro" id="IPR029028">
    <property type="entry name" value="Alpha/beta_knot_MTases"/>
</dbReference>
<evidence type="ECO:0000256" key="7">
    <source>
        <dbReference type="PIRSR" id="PIRSR029256-1"/>
    </source>
</evidence>
<keyword evidence="2 6" id="KW-0489">Methyltransferase</keyword>
<dbReference type="GO" id="GO:0141102">
    <property type="term" value="F:tRNA (5-carboxymethylaminomethyluridine(34)-2'-O)-methyltransferase activity"/>
    <property type="evidence" value="ECO:0007669"/>
    <property type="project" value="RHEA"/>
</dbReference>
<evidence type="ECO:0000313" key="9">
    <source>
        <dbReference type="EMBL" id="SHF83981.1"/>
    </source>
</evidence>
<comment type="catalytic activity">
    <reaction evidence="6">
        <text>cytidine(34) in tRNA + S-adenosyl-L-methionine = 2'-O-methylcytidine(34) in tRNA + S-adenosyl-L-homocysteine + H(+)</text>
        <dbReference type="Rhea" id="RHEA:43084"/>
        <dbReference type="Rhea" id="RHEA-COMP:10331"/>
        <dbReference type="Rhea" id="RHEA-COMP:10332"/>
        <dbReference type="ChEBI" id="CHEBI:15378"/>
        <dbReference type="ChEBI" id="CHEBI:57856"/>
        <dbReference type="ChEBI" id="CHEBI:59789"/>
        <dbReference type="ChEBI" id="CHEBI:74495"/>
        <dbReference type="ChEBI" id="CHEBI:82748"/>
        <dbReference type="EC" id="2.1.1.207"/>
    </reaction>
</comment>
<dbReference type="InterPro" id="IPR029026">
    <property type="entry name" value="tRNA_m1G_MTases_N"/>
</dbReference>
<dbReference type="FunFam" id="3.40.1280.10:FF:000002">
    <property type="entry name" value="Peptidylprolyl isomerase"/>
    <property type="match status" value="1"/>
</dbReference>
<dbReference type="GO" id="GO:0003723">
    <property type="term" value="F:RNA binding"/>
    <property type="evidence" value="ECO:0007669"/>
    <property type="project" value="InterPro"/>
</dbReference>
<keyword evidence="3 6" id="KW-0808">Transferase</keyword>
<dbReference type="RefSeq" id="WP_073346370.1">
    <property type="nucleotide sequence ID" value="NZ_FQVH01000051.1"/>
</dbReference>
<evidence type="ECO:0000256" key="6">
    <source>
        <dbReference type="HAMAP-Rule" id="MF_01885"/>
    </source>
</evidence>
<dbReference type="HAMAP" id="MF_01885">
    <property type="entry name" value="tRNA_methyltr_TrmL"/>
    <property type="match status" value="1"/>
</dbReference>
<dbReference type="OrthoDB" id="9789043at2"/>
<keyword evidence="5 6" id="KW-0819">tRNA processing</keyword>
<feature type="binding site" evidence="6 7">
    <location>
        <position position="132"/>
    </location>
    <ligand>
        <name>S-adenosyl-L-methionine</name>
        <dbReference type="ChEBI" id="CHEBI:59789"/>
    </ligand>
</feature>
<dbReference type="PANTHER" id="PTHR42971">
    <property type="entry name" value="TRNA (CYTIDINE(34)-2'-O)-METHYLTRANSFERASE"/>
    <property type="match status" value="1"/>
</dbReference>
<dbReference type="EMBL" id="FQVH01000051">
    <property type="protein sequence ID" value="SHF83981.1"/>
    <property type="molecule type" value="Genomic_DNA"/>
</dbReference>
<comment type="function">
    <text evidence="6">Could methylate the ribose at the nucleotide 34 wobble position in tRNA.</text>
</comment>
<keyword evidence="10" id="KW-1185">Reference proteome</keyword>
<dbReference type="STRING" id="1121256.SAMN02746089_02641"/>
<evidence type="ECO:0000313" key="10">
    <source>
        <dbReference type="Proteomes" id="UP000184088"/>
    </source>
</evidence>
<dbReference type="GO" id="GO:0002130">
    <property type="term" value="P:wobble position ribose methylation"/>
    <property type="evidence" value="ECO:0007669"/>
    <property type="project" value="TreeGrafter"/>
</dbReference>
<feature type="domain" description="tRNA/rRNA methyltransferase SpoU type" evidence="8">
    <location>
        <begin position="3"/>
        <end position="144"/>
    </location>
</feature>
<comment type="catalytic activity">
    <reaction evidence="6">
        <text>5-carboxymethylaminomethyluridine(34) in tRNA(Leu) + S-adenosyl-L-methionine = 5-carboxymethylaminomethyl-2'-O-methyluridine(34) in tRNA(Leu) + S-adenosyl-L-homocysteine + H(+)</text>
        <dbReference type="Rhea" id="RHEA:43088"/>
        <dbReference type="Rhea" id="RHEA-COMP:10333"/>
        <dbReference type="Rhea" id="RHEA-COMP:10334"/>
        <dbReference type="ChEBI" id="CHEBI:15378"/>
        <dbReference type="ChEBI" id="CHEBI:57856"/>
        <dbReference type="ChEBI" id="CHEBI:59789"/>
        <dbReference type="ChEBI" id="CHEBI:74508"/>
        <dbReference type="ChEBI" id="CHEBI:74511"/>
        <dbReference type="EC" id="2.1.1.207"/>
    </reaction>
</comment>
<dbReference type="InterPro" id="IPR016914">
    <property type="entry name" value="TrmL"/>
</dbReference>
<evidence type="ECO:0000256" key="3">
    <source>
        <dbReference type="ARBA" id="ARBA00022679"/>
    </source>
</evidence>
<dbReference type="PANTHER" id="PTHR42971:SF1">
    <property type="entry name" value="TRNA (CYTIDINE(34)-2'-O)-METHYLTRANSFERASE"/>
    <property type="match status" value="1"/>
</dbReference>